<dbReference type="PANTHER" id="PTHR30518">
    <property type="entry name" value="ENDOLYTIC MUREIN TRANSGLYCOSYLASE"/>
    <property type="match status" value="1"/>
</dbReference>
<organism evidence="9 10">
    <name type="scientific">Atopococcus tabaci</name>
    <dbReference type="NCBI Taxonomy" id="269774"/>
    <lineage>
        <taxon>Bacteria</taxon>
        <taxon>Bacillati</taxon>
        <taxon>Bacillota</taxon>
        <taxon>Bacilli</taxon>
        <taxon>Lactobacillales</taxon>
        <taxon>Carnobacteriaceae</taxon>
        <taxon>Atopococcus</taxon>
    </lineage>
</organism>
<evidence type="ECO:0000256" key="2">
    <source>
        <dbReference type="ARBA" id="ARBA00022692"/>
    </source>
</evidence>
<evidence type="ECO:0000256" key="3">
    <source>
        <dbReference type="ARBA" id="ARBA00022989"/>
    </source>
</evidence>
<dbReference type="GO" id="GO:0008932">
    <property type="term" value="F:lytic endotransglycosylase activity"/>
    <property type="evidence" value="ECO:0007669"/>
    <property type="project" value="UniProtKB-UniRule"/>
</dbReference>
<keyword evidence="6 7" id="KW-0961">Cell wall biogenesis/degradation</keyword>
<gene>
    <name evidence="7 9" type="primary">mltG</name>
    <name evidence="9" type="ORF">Q4F26_05480</name>
</gene>
<evidence type="ECO:0000256" key="8">
    <source>
        <dbReference type="SAM" id="MobiDB-lite"/>
    </source>
</evidence>
<dbReference type="InterPro" id="IPR003770">
    <property type="entry name" value="MLTG-like"/>
</dbReference>
<reference evidence="9" key="1">
    <citation type="submission" date="2023-07" db="EMBL/GenBank/DDBJ databases">
        <title>Between Cages and Wild: Unraveling the Impact of Captivity on Animal Microbiomes and Antimicrobial Resistance.</title>
        <authorList>
            <person name="Schmartz G.P."/>
            <person name="Rehner J."/>
            <person name="Schuff M.J."/>
            <person name="Becker S.L."/>
            <person name="Kravczyk M."/>
            <person name="Gurevich A."/>
            <person name="Francke R."/>
            <person name="Mueller R."/>
            <person name="Keller V."/>
            <person name="Keller A."/>
        </authorList>
    </citation>
    <scope>NUCLEOTIDE SEQUENCE</scope>
    <source>
        <strain evidence="9">S39M_St_73</strain>
    </source>
</reference>
<dbReference type="EC" id="4.2.2.29" evidence="7"/>
<dbReference type="NCBIfam" id="TIGR00247">
    <property type="entry name" value="endolytic transglycosylase MltG"/>
    <property type="match status" value="1"/>
</dbReference>
<dbReference type="GO" id="GO:0009252">
    <property type="term" value="P:peptidoglycan biosynthetic process"/>
    <property type="evidence" value="ECO:0007669"/>
    <property type="project" value="UniProtKB-UniRule"/>
</dbReference>
<dbReference type="PANTHER" id="PTHR30518:SF2">
    <property type="entry name" value="ENDOLYTIC MUREIN TRANSGLYCOSYLASE"/>
    <property type="match status" value="1"/>
</dbReference>
<feature type="site" description="Important for catalytic activity" evidence="7">
    <location>
        <position position="256"/>
    </location>
</feature>
<keyword evidence="5 7" id="KW-0456">Lyase</keyword>
<comment type="caution">
    <text evidence="9">The sequence shown here is derived from an EMBL/GenBank/DDBJ whole genome shotgun (WGS) entry which is preliminary data.</text>
</comment>
<dbReference type="GO" id="GO:0071555">
    <property type="term" value="P:cell wall organization"/>
    <property type="evidence" value="ECO:0007669"/>
    <property type="project" value="UniProtKB-KW"/>
</dbReference>
<keyword evidence="4 7" id="KW-0472">Membrane</keyword>
<dbReference type="HAMAP" id="MF_02065">
    <property type="entry name" value="MltG"/>
    <property type="match status" value="1"/>
</dbReference>
<proteinExistence type="inferred from homology"/>
<evidence type="ECO:0000256" key="6">
    <source>
        <dbReference type="ARBA" id="ARBA00023316"/>
    </source>
</evidence>
<feature type="transmembrane region" description="Helical" evidence="7">
    <location>
        <begin position="20"/>
        <end position="42"/>
    </location>
</feature>
<dbReference type="GO" id="GO:0005886">
    <property type="term" value="C:plasma membrane"/>
    <property type="evidence" value="ECO:0007669"/>
    <property type="project" value="UniProtKB-SubCell"/>
</dbReference>
<evidence type="ECO:0000256" key="7">
    <source>
        <dbReference type="HAMAP-Rule" id="MF_02065"/>
    </source>
</evidence>
<keyword evidence="1 7" id="KW-1003">Cell membrane</keyword>
<name>A0AA43UD35_9LACT</name>
<comment type="function">
    <text evidence="7">Functions as a peptidoglycan terminase that cleaves nascent peptidoglycan strands endolytically to terminate their elongation.</text>
</comment>
<dbReference type="AlphaFoldDB" id="A0AA43UD35"/>
<dbReference type="CDD" id="cd08010">
    <property type="entry name" value="MltG_like"/>
    <property type="match status" value="1"/>
</dbReference>
<dbReference type="Pfam" id="PF02618">
    <property type="entry name" value="YceG"/>
    <property type="match status" value="1"/>
</dbReference>
<dbReference type="EMBL" id="JAUNQW010000025">
    <property type="protein sequence ID" value="MDO5457781.1"/>
    <property type="molecule type" value="Genomic_DNA"/>
</dbReference>
<sequence length="394" mass="44807">MTYSTRKERKKKRNKKRSIWKVFLWLFILIILALAGIGFYGYTQYESKLEPVDPQSEESIEVEIPFNSSMQEISQILEDNQLIQDARIFNIYTRVNGEDNFQAGFYELSPSDSVQEIADQLQEGGSDVSQEAINQITVPEGYNIVQIVDVIDQSTDFSRDEALLLLESSDFIQSLYDKYPELLSGALEAREETIYTLEGYLYPATYEINVNMSLEELLTAMVDKANTEYTPYFTEIEQSEYDLHDVLTIASFVEAEANNDEDRRLIAGVFLNRLAIDMPLQTDVSVGYANGEHLEYTTLEDANIDSPYNLYRNIGLGPGPNNNPSVNSVDAVLHPAESDYLYFLADINTQETYFSETFEEHLEKQAIYVDRTAEPPSTSENQAEDADEAVSVQQ</sequence>
<dbReference type="Proteomes" id="UP001171751">
    <property type="component" value="Unassembled WGS sequence"/>
</dbReference>
<keyword evidence="3 7" id="KW-1133">Transmembrane helix</keyword>
<dbReference type="Gene3D" id="3.30.1490.480">
    <property type="entry name" value="Endolytic murein transglycosylase"/>
    <property type="match status" value="1"/>
</dbReference>
<protein>
    <recommendedName>
        <fullName evidence="7">Endolytic murein transglycosylase</fullName>
        <ecNumber evidence="7">4.2.2.29</ecNumber>
    </recommendedName>
    <alternativeName>
        <fullName evidence="7">Peptidoglycan lytic transglycosylase</fullName>
    </alternativeName>
    <alternativeName>
        <fullName evidence="7">Peptidoglycan polymerization terminase</fullName>
    </alternativeName>
</protein>
<keyword evidence="10" id="KW-1185">Reference proteome</keyword>
<accession>A0AA43UD35</accession>
<comment type="similarity">
    <text evidence="7">Belongs to the transglycosylase MltG family.</text>
</comment>
<evidence type="ECO:0000313" key="10">
    <source>
        <dbReference type="Proteomes" id="UP001171751"/>
    </source>
</evidence>
<comment type="catalytic activity">
    <reaction evidence="7">
        <text>a peptidoglycan chain = a peptidoglycan chain with N-acetyl-1,6-anhydromuramyl-[peptide] at the reducing end + a peptidoglycan chain with N-acetylglucosamine at the non-reducing end.</text>
        <dbReference type="EC" id="4.2.2.29"/>
    </reaction>
</comment>
<evidence type="ECO:0000256" key="1">
    <source>
        <dbReference type="ARBA" id="ARBA00022475"/>
    </source>
</evidence>
<comment type="subcellular location">
    <subcellularLocation>
        <location evidence="7">Cell membrane</location>
        <topology evidence="7">Single-pass membrane protein</topology>
    </subcellularLocation>
</comment>
<evidence type="ECO:0000256" key="5">
    <source>
        <dbReference type="ARBA" id="ARBA00023239"/>
    </source>
</evidence>
<keyword evidence="2 7" id="KW-0812">Transmembrane</keyword>
<evidence type="ECO:0000313" key="9">
    <source>
        <dbReference type="EMBL" id="MDO5457781.1"/>
    </source>
</evidence>
<feature type="region of interest" description="Disordered" evidence="8">
    <location>
        <begin position="370"/>
        <end position="394"/>
    </location>
</feature>
<evidence type="ECO:0000256" key="4">
    <source>
        <dbReference type="ARBA" id="ARBA00023136"/>
    </source>
</evidence>